<dbReference type="GO" id="GO:0070096">
    <property type="term" value="P:mitochondrial outer membrane translocase complex assembly"/>
    <property type="evidence" value="ECO:0007669"/>
    <property type="project" value="InterPro"/>
</dbReference>
<dbReference type="CDD" id="cd11651">
    <property type="entry name" value="YPK1_N_like"/>
    <property type="match status" value="1"/>
</dbReference>
<dbReference type="GO" id="GO:0045040">
    <property type="term" value="P:protein insertion into mitochondrial outer membrane"/>
    <property type="evidence" value="ECO:0007669"/>
    <property type="project" value="InterPro"/>
</dbReference>
<dbReference type="OrthoDB" id="63267at2759"/>
<evidence type="ECO:0000313" key="2">
    <source>
        <dbReference type="EMBL" id="KAG2215098.1"/>
    </source>
</evidence>
<dbReference type="EMBL" id="JAEPRC010000014">
    <property type="protein sequence ID" value="KAG2215098.1"/>
    <property type="molecule type" value="Genomic_DNA"/>
</dbReference>
<dbReference type="InterPro" id="IPR037652">
    <property type="entry name" value="Mim2"/>
</dbReference>
<feature type="region of interest" description="Disordered" evidence="1">
    <location>
        <begin position="1"/>
        <end position="22"/>
    </location>
</feature>
<dbReference type="SUPFAM" id="SSF49562">
    <property type="entry name" value="C2 domain (Calcium/lipid-binding domain, CaLB)"/>
    <property type="match status" value="1"/>
</dbReference>
<comment type="caution">
    <text evidence="2">The sequence shown here is derived from an EMBL/GenBank/DDBJ whole genome shotgun (WGS) entry which is preliminary data.</text>
</comment>
<feature type="compositionally biased region" description="Polar residues" evidence="1">
    <location>
        <begin position="1"/>
        <end position="10"/>
    </location>
</feature>
<gene>
    <name evidence="2" type="ORF">INT46_002930</name>
</gene>
<feature type="compositionally biased region" description="Pro residues" evidence="1">
    <location>
        <begin position="66"/>
        <end position="77"/>
    </location>
</feature>
<dbReference type="InterPro" id="IPR035892">
    <property type="entry name" value="C2_domain_sf"/>
</dbReference>
<accession>A0A8H7RSP9</accession>
<reference evidence="2" key="1">
    <citation type="submission" date="2020-12" db="EMBL/GenBank/DDBJ databases">
        <title>Metabolic potential, ecology and presence of endohyphal bacteria is reflected in genomic diversity of Mucoromycotina.</title>
        <authorList>
            <person name="Muszewska A."/>
            <person name="Okrasinska A."/>
            <person name="Steczkiewicz K."/>
            <person name="Drgas O."/>
            <person name="Orlowska M."/>
            <person name="Perlinska-Lenart U."/>
            <person name="Aleksandrzak-Piekarczyk T."/>
            <person name="Szatraj K."/>
            <person name="Zielenkiewicz U."/>
            <person name="Pilsyk S."/>
            <person name="Malc E."/>
            <person name="Mieczkowski P."/>
            <person name="Kruszewska J.S."/>
            <person name="Biernat P."/>
            <person name="Pawlowska J."/>
        </authorList>
    </citation>
    <scope>NUCLEOTIDE SEQUENCE</scope>
    <source>
        <strain evidence="2">CBS 226.32</strain>
    </source>
</reference>
<organism evidence="2 3">
    <name type="scientific">Mucor plumbeus</name>
    <dbReference type="NCBI Taxonomy" id="97098"/>
    <lineage>
        <taxon>Eukaryota</taxon>
        <taxon>Fungi</taxon>
        <taxon>Fungi incertae sedis</taxon>
        <taxon>Mucoromycota</taxon>
        <taxon>Mucoromycotina</taxon>
        <taxon>Mucoromycetes</taxon>
        <taxon>Mucorales</taxon>
        <taxon>Mucorineae</taxon>
        <taxon>Mucoraceae</taxon>
        <taxon>Mucor</taxon>
    </lineage>
</organism>
<dbReference type="Pfam" id="PF19117">
    <property type="entry name" value="Mim2"/>
    <property type="match status" value="1"/>
</dbReference>
<evidence type="ECO:0000256" key="1">
    <source>
        <dbReference type="SAM" id="MobiDB-lite"/>
    </source>
</evidence>
<sequence length="261" mass="29000">MSTFDQNPYSSLDEDNDIRVFSDDENDSLYSYDAEAEWEESKEQLNALFSMVIFPFVENKEQAPTPSAPAIPAPLPPSSSSAQQPLRAPSRNTTPSPSSSANNNEPKSGVLLIRVCEARGITPPSNITLPAQQQVATSNRNNRDSLTRKQQNWWLPYVVLEFDKNEVLIDALGGDTANPIYQYRAHFDVSRSSEVSISIYMRHPPTAQGETPRTTNDVFLGGVKIQPNFDTTKIEDQVLNIVGGTGAMHIQLCYRPQQVIL</sequence>
<evidence type="ECO:0000313" key="3">
    <source>
        <dbReference type="Proteomes" id="UP000650833"/>
    </source>
</evidence>
<dbReference type="Proteomes" id="UP000650833">
    <property type="component" value="Unassembled WGS sequence"/>
</dbReference>
<feature type="region of interest" description="Disordered" evidence="1">
    <location>
        <begin position="62"/>
        <end position="107"/>
    </location>
</feature>
<dbReference type="AlphaFoldDB" id="A0A8H7RSP9"/>
<feature type="compositionally biased region" description="Polar residues" evidence="1">
    <location>
        <begin position="124"/>
        <end position="140"/>
    </location>
</feature>
<evidence type="ECO:0008006" key="4">
    <source>
        <dbReference type="Google" id="ProtNLM"/>
    </source>
</evidence>
<feature type="region of interest" description="Disordered" evidence="1">
    <location>
        <begin position="124"/>
        <end position="146"/>
    </location>
</feature>
<proteinExistence type="predicted"/>
<protein>
    <recommendedName>
        <fullName evidence="4">C2 domain-containing protein</fullName>
    </recommendedName>
</protein>
<dbReference type="GO" id="GO:0005739">
    <property type="term" value="C:mitochondrion"/>
    <property type="evidence" value="ECO:0007669"/>
    <property type="project" value="GOC"/>
</dbReference>
<keyword evidence="3" id="KW-1185">Reference proteome</keyword>
<name>A0A8H7RSP9_9FUNG</name>
<feature type="compositionally biased region" description="Low complexity" evidence="1">
    <location>
        <begin position="78"/>
        <end position="104"/>
    </location>
</feature>